<dbReference type="PANTHER" id="PTHR40112:SF1">
    <property type="entry name" value="H2HPP ISOMERASE"/>
    <property type="match status" value="1"/>
</dbReference>
<dbReference type="KEGG" id="plon:Pla110_32540"/>
<keyword evidence="3" id="KW-1185">Reference proteome</keyword>
<dbReference type="Gene3D" id="2.60.120.10">
    <property type="entry name" value="Jelly Rolls"/>
    <property type="match status" value="1"/>
</dbReference>
<dbReference type="CDD" id="cd02238">
    <property type="entry name" value="cupin_KdgF"/>
    <property type="match status" value="1"/>
</dbReference>
<evidence type="ECO:0000313" key="2">
    <source>
        <dbReference type="EMBL" id="QDU81512.1"/>
    </source>
</evidence>
<dbReference type="Pfam" id="PF07883">
    <property type="entry name" value="Cupin_2"/>
    <property type="match status" value="1"/>
</dbReference>
<organism evidence="2 3">
    <name type="scientific">Polystyrenella longa</name>
    <dbReference type="NCBI Taxonomy" id="2528007"/>
    <lineage>
        <taxon>Bacteria</taxon>
        <taxon>Pseudomonadati</taxon>
        <taxon>Planctomycetota</taxon>
        <taxon>Planctomycetia</taxon>
        <taxon>Planctomycetales</taxon>
        <taxon>Planctomycetaceae</taxon>
        <taxon>Polystyrenella</taxon>
    </lineage>
</organism>
<dbReference type="GO" id="GO:0046564">
    <property type="term" value="F:oxalate decarboxylase activity"/>
    <property type="evidence" value="ECO:0007669"/>
    <property type="project" value="UniProtKB-EC"/>
</dbReference>
<dbReference type="Proteomes" id="UP000317178">
    <property type="component" value="Chromosome"/>
</dbReference>
<dbReference type="SMART" id="SM00835">
    <property type="entry name" value="Cupin_1"/>
    <property type="match status" value="1"/>
</dbReference>
<dbReference type="InterPro" id="IPR052535">
    <property type="entry name" value="Bacilysin_H2HPP_isomerase"/>
</dbReference>
<feature type="domain" description="Cupin type-1" evidence="1">
    <location>
        <begin position="14"/>
        <end position="108"/>
    </location>
</feature>
<dbReference type="AlphaFoldDB" id="A0A518CQL2"/>
<evidence type="ECO:0000313" key="3">
    <source>
        <dbReference type="Proteomes" id="UP000317178"/>
    </source>
</evidence>
<accession>A0A518CQL2</accession>
<reference evidence="2 3" key="1">
    <citation type="submission" date="2019-02" db="EMBL/GenBank/DDBJ databases">
        <title>Deep-cultivation of Planctomycetes and their phenomic and genomic characterization uncovers novel biology.</title>
        <authorList>
            <person name="Wiegand S."/>
            <person name="Jogler M."/>
            <person name="Boedeker C."/>
            <person name="Pinto D."/>
            <person name="Vollmers J."/>
            <person name="Rivas-Marin E."/>
            <person name="Kohn T."/>
            <person name="Peeters S.H."/>
            <person name="Heuer A."/>
            <person name="Rast P."/>
            <person name="Oberbeckmann S."/>
            <person name="Bunk B."/>
            <person name="Jeske O."/>
            <person name="Meyerdierks A."/>
            <person name="Storesund J.E."/>
            <person name="Kallscheuer N."/>
            <person name="Luecker S."/>
            <person name="Lage O.M."/>
            <person name="Pohl T."/>
            <person name="Merkel B.J."/>
            <person name="Hornburger P."/>
            <person name="Mueller R.-W."/>
            <person name="Bruemmer F."/>
            <person name="Labrenz M."/>
            <person name="Spormann A.M."/>
            <person name="Op den Camp H."/>
            <person name="Overmann J."/>
            <person name="Amann R."/>
            <person name="Jetten M.S.M."/>
            <person name="Mascher T."/>
            <person name="Medema M.H."/>
            <person name="Devos D.P."/>
            <person name="Kaster A.-K."/>
            <person name="Ovreas L."/>
            <person name="Rohde M."/>
            <person name="Galperin M.Y."/>
            <person name="Jogler C."/>
        </authorList>
    </citation>
    <scope>NUCLEOTIDE SEQUENCE [LARGE SCALE GENOMIC DNA]</scope>
    <source>
        <strain evidence="2 3">Pla110</strain>
    </source>
</reference>
<keyword evidence="2" id="KW-0456">Lyase</keyword>
<dbReference type="InterPro" id="IPR006045">
    <property type="entry name" value="Cupin_1"/>
</dbReference>
<dbReference type="PANTHER" id="PTHR40112">
    <property type="entry name" value="H2HPP ISOMERASE"/>
    <property type="match status" value="1"/>
</dbReference>
<dbReference type="RefSeq" id="WP_144996922.1">
    <property type="nucleotide sequence ID" value="NZ_CP036281.1"/>
</dbReference>
<dbReference type="OrthoDB" id="9811153at2"/>
<dbReference type="InterPro" id="IPR014710">
    <property type="entry name" value="RmlC-like_jellyroll"/>
</dbReference>
<sequence length="109" mass="12106">MSEYFVDKSGCKAQEIFPGIQIRTAAAQKMMLSWVDCEPGAIVELHSHPHEQVGVVIGGRARFIIGDEERVLQPGDLYRIPGGVPHKVIALDDGAQALDIFYPIREEYL</sequence>
<name>A0A518CQL2_9PLAN</name>
<dbReference type="SUPFAM" id="SSF51182">
    <property type="entry name" value="RmlC-like cupins"/>
    <property type="match status" value="1"/>
</dbReference>
<evidence type="ECO:0000259" key="1">
    <source>
        <dbReference type="SMART" id="SM00835"/>
    </source>
</evidence>
<protein>
    <submittedName>
        <fullName evidence="2">Oxalate decarboxylase OxdC</fullName>
        <ecNumber evidence="2">4.1.1.2</ecNumber>
    </submittedName>
</protein>
<dbReference type="EC" id="4.1.1.2" evidence="2"/>
<dbReference type="EMBL" id="CP036281">
    <property type="protein sequence ID" value="QDU81512.1"/>
    <property type="molecule type" value="Genomic_DNA"/>
</dbReference>
<gene>
    <name evidence="2" type="primary">oxdC</name>
    <name evidence="2" type="ORF">Pla110_32540</name>
</gene>
<dbReference type="InterPro" id="IPR013096">
    <property type="entry name" value="Cupin_2"/>
</dbReference>
<dbReference type="InterPro" id="IPR011051">
    <property type="entry name" value="RmlC_Cupin_sf"/>
</dbReference>
<proteinExistence type="predicted"/>